<organism evidence="2 3">
    <name type="scientific">Danaus chrysippus</name>
    <name type="common">African queen</name>
    <dbReference type="NCBI Taxonomy" id="151541"/>
    <lineage>
        <taxon>Eukaryota</taxon>
        <taxon>Metazoa</taxon>
        <taxon>Ecdysozoa</taxon>
        <taxon>Arthropoda</taxon>
        <taxon>Hexapoda</taxon>
        <taxon>Insecta</taxon>
        <taxon>Pterygota</taxon>
        <taxon>Neoptera</taxon>
        <taxon>Endopterygota</taxon>
        <taxon>Lepidoptera</taxon>
        <taxon>Glossata</taxon>
        <taxon>Ditrysia</taxon>
        <taxon>Papilionoidea</taxon>
        <taxon>Nymphalidae</taxon>
        <taxon>Danainae</taxon>
        <taxon>Danaini</taxon>
        <taxon>Danaina</taxon>
        <taxon>Danaus</taxon>
        <taxon>Anosia</taxon>
    </lineage>
</organism>
<evidence type="ECO:0000313" key="3">
    <source>
        <dbReference type="Proteomes" id="UP000789524"/>
    </source>
</evidence>
<keyword evidence="3" id="KW-1185">Reference proteome</keyword>
<name>A0A8J2VTX7_9NEOP</name>
<comment type="caution">
    <text evidence="2">The sequence shown here is derived from an EMBL/GenBank/DDBJ whole genome shotgun (WGS) entry which is preliminary data.</text>
</comment>
<feature type="region of interest" description="Disordered" evidence="1">
    <location>
        <begin position="1"/>
        <end position="72"/>
    </location>
</feature>
<evidence type="ECO:0000313" key="2">
    <source>
        <dbReference type="EMBL" id="CAG9571421.1"/>
    </source>
</evidence>
<dbReference type="EMBL" id="CAKASE010000067">
    <property type="protein sequence ID" value="CAG9571421.1"/>
    <property type="molecule type" value="Genomic_DNA"/>
</dbReference>
<dbReference type="OrthoDB" id="413361at2759"/>
<reference evidence="2" key="1">
    <citation type="submission" date="2021-09" db="EMBL/GenBank/DDBJ databases">
        <authorList>
            <person name="Martin H S."/>
        </authorList>
    </citation>
    <scope>NUCLEOTIDE SEQUENCE</scope>
</reference>
<sequence length="134" mass="14529">MMDITSEENKNESEMDKTSGDTQIRQDSVGDSDCTLTEEAKEDTSTEFSDYVPSDYEDCVDTQSSNYKADRPVRERRAPDRFGFSGLCYTEMDTGTGLTLKQALKGPERPVAAGSTGGAGVLLAKWCLGGSQCS</sequence>
<protein>
    <submittedName>
        <fullName evidence="2">(African queen) hypothetical protein</fullName>
    </submittedName>
</protein>
<dbReference type="Proteomes" id="UP000789524">
    <property type="component" value="Unassembled WGS sequence"/>
</dbReference>
<gene>
    <name evidence="2" type="ORF">DCHRY22_LOCUS9658</name>
</gene>
<evidence type="ECO:0000256" key="1">
    <source>
        <dbReference type="SAM" id="MobiDB-lite"/>
    </source>
</evidence>
<dbReference type="AlphaFoldDB" id="A0A8J2VTX7"/>
<proteinExistence type="predicted"/>
<feature type="compositionally biased region" description="Basic and acidic residues" evidence="1">
    <location>
        <begin position="7"/>
        <end position="19"/>
    </location>
</feature>
<accession>A0A8J2VTX7</accession>